<evidence type="ECO:0000313" key="5">
    <source>
        <dbReference type="Proteomes" id="UP001175271"/>
    </source>
</evidence>
<dbReference type="GO" id="GO:0005634">
    <property type="term" value="C:nucleus"/>
    <property type="evidence" value="ECO:0007669"/>
    <property type="project" value="UniProtKB-SubCell"/>
</dbReference>
<evidence type="ECO:0000313" key="4">
    <source>
        <dbReference type="EMBL" id="KAK0398038.1"/>
    </source>
</evidence>
<evidence type="ECO:0000256" key="1">
    <source>
        <dbReference type="ARBA" id="ARBA00004123"/>
    </source>
</evidence>
<name>A0AA39H4B5_9BILA</name>
<comment type="subcellular location">
    <subcellularLocation>
        <location evidence="1">Nucleus</location>
    </subcellularLocation>
</comment>
<dbReference type="PANTHER" id="PTHR13129:SF4">
    <property type="entry name" value="DDB1- AND CUL4-ASSOCIATED FACTOR 1"/>
    <property type="match status" value="1"/>
</dbReference>
<dbReference type="EMBL" id="JAUCMV010000005">
    <property type="protein sequence ID" value="KAK0398038.1"/>
    <property type="molecule type" value="Genomic_DNA"/>
</dbReference>
<dbReference type="SUPFAM" id="SSF48371">
    <property type="entry name" value="ARM repeat"/>
    <property type="match status" value="1"/>
</dbReference>
<feature type="compositionally biased region" description="Basic and acidic residues" evidence="3">
    <location>
        <begin position="224"/>
        <end position="236"/>
    </location>
</feature>
<dbReference type="GO" id="GO:0016567">
    <property type="term" value="P:protein ubiquitination"/>
    <property type="evidence" value="ECO:0007669"/>
    <property type="project" value="InterPro"/>
</dbReference>
<proteinExistence type="predicted"/>
<dbReference type="AlphaFoldDB" id="A0AA39H4B5"/>
<evidence type="ECO:0000256" key="3">
    <source>
        <dbReference type="SAM" id="MobiDB-lite"/>
    </source>
</evidence>
<protein>
    <submittedName>
        <fullName evidence="4">Uncharacterized protein</fullName>
    </submittedName>
</protein>
<sequence length="671" mass="76820">MDSPFAPLRSTSGLIRRQVEAAQDETVQAFERLHTEWTEHHEEANYSPADTLRRMSEIFEEAYYNFLSEDPDPHDDRIPVRVNPGTSYSMAIKALCAKDTFLSQLCTSYTFHSNVDISTGATRLLLSVLPVIDTHSIIMDADEFCEKLYRIAEVGPSRELQSYAIGLIAACNEVTRGAHYSALNTRLIPVVLDRLKERQQTMRNEYVEEDRQKFANMPTSFAHLQREERKSREDRPSRHHKTDANGSRSQDTPKKISSSRRNTVSNAHDGVPSSAPPRKRAKMNGGATHSLEEHEKTPRRKKASKATADIEPVDNGWSNSSRTQLNKITYGRHSLFPLTTVMEQRLIMQYLTPLGEFQDLLTAIIENESIDLLLYYLDLNNTRDVRLTHEAIRFIASLLVHRKFAFAFIAKRGVERLMKVVKESMASVGVSTCLYYLSYSSDVMEAVCNLSDNTLDDIVGYALYLLDHSYESGRASAAMFFTYALPYRPIIERFDKKDGRLKMYNYISTLTLIQEGPSVVLSPDDIESTIQCLVNAFALLRSYVEAHLHFKLLHILNKNPQIQVPSIVRNLASNKSLKLEPEVLRQVVQVMLKIFSYKVGWKPIAELDRLGFIDLLSRVLNIIFDQSYTGRTEIVRYALEFVWIVTTFPSMRMRILQRIQFKSTLENSVFR</sequence>
<gene>
    <name evidence="4" type="ORF">QR680_002398</name>
</gene>
<keyword evidence="2" id="KW-0539">Nucleus</keyword>
<dbReference type="InterPro" id="IPR016024">
    <property type="entry name" value="ARM-type_fold"/>
</dbReference>
<organism evidence="4 5">
    <name type="scientific">Steinernema hermaphroditum</name>
    <dbReference type="NCBI Taxonomy" id="289476"/>
    <lineage>
        <taxon>Eukaryota</taxon>
        <taxon>Metazoa</taxon>
        <taxon>Ecdysozoa</taxon>
        <taxon>Nematoda</taxon>
        <taxon>Chromadorea</taxon>
        <taxon>Rhabditida</taxon>
        <taxon>Tylenchina</taxon>
        <taxon>Panagrolaimomorpha</taxon>
        <taxon>Strongyloidoidea</taxon>
        <taxon>Steinernematidae</taxon>
        <taxon>Steinernema</taxon>
    </lineage>
</organism>
<accession>A0AA39H4B5</accession>
<dbReference type="GO" id="GO:0080008">
    <property type="term" value="C:Cul4-RING E3 ubiquitin ligase complex"/>
    <property type="evidence" value="ECO:0007669"/>
    <property type="project" value="TreeGrafter"/>
</dbReference>
<dbReference type="PANTHER" id="PTHR13129">
    <property type="entry name" value="VPRBP PROTEIN-RELATED"/>
    <property type="match status" value="1"/>
</dbReference>
<feature type="region of interest" description="Disordered" evidence="3">
    <location>
        <begin position="206"/>
        <end position="318"/>
    </location>
</feature>
<keyword evidence="5" id="KW-1185">Reference proteome</keyword>
<comment type="caution">
    <text evidence="4">The sequence shown here is derived from an EMBL/GenBank/DDBJ whole genome shotgun (WGS) entry which is preliminary data.</text>
</comment>
<dbReference type="Proteomes" id="UP001175271">
    <property type="component" value="Unassembled WGS sequence"/>
</dbReference>
<reference evidence="4" key="1">
    <citation type="submission" date="2023-06" db="EMBL/GenBank/DDBJ databases">
        <title>Genomic analysis of the entomopathogenic nematode Steinernema hermaphroditum.</title>
        <authorList>
            <person name="Schwarz E.M."/>
            <person name="Heppert J.K."/>
            <person name="Baniya A."/>
            <person name="Schwartz H.T."/>
            <person name="Tan C.-H."/>
            <person name="Antoshechkin I."/>
            <person name="Sternberg P.W."/>
            <person name="Goodrich-Blair H."/>
            <person name="Dillman A.R."/>
        </authorList>
    </citation>
    <scope>NUCLEOTIDE SEQUENCE</scope>
    <source>
        <strain evidence="4">PS9179</strain>
        <tissue evidence="4">Whole animal</tissue>
    </source>
</reference>
<feature type="compositionally biased region" description="Polar residues" evidence="3">
    <location>
        <begin position="244"/>
        <end position="266"/>
    </location>
</feature>
<dbReference type="InterPro" id="IPR033270">
    <property type="entry name" value="VPRBP/DCAF1"/>
</dbReference>
<evidence type="ECO:0000256" key="2">
    <source>
        <dbReference type="ARBA" id="ARBA00023242"/>
    </source>
</evidence>